<dbReference type="KEGG" id="sus:Acid_1566"/>
<gene>
    <name evidence="2" type="ordered locus">Acid_1566</name>
</gene>
<sequence>MLQSDFMKGLIGLMVGFLLGAMCRWLDIPVPSPPKLLGALLVVATTIGYMAADRVLTR</sequence>
<dbReference type="NCBIfam" id="TIGR03510">
    <property type="entry name" value="XapX"/>
    <property type="match status" value="1"/>
</dbReference>
<keyword evidence="1" id="KW-1133">Transmembrane helix</keyword>
<keyword evidence="1" id="KW-0472">Membrane</keyword>
<dbReference type="STRING" id="234267.Acid_1566"/>
<feature type="transmembrane region" description="Helical" evidence="1">
    <location>
        <begin position="33"/>
        <end position="52"/>
    </location>
</feature>
<evidence type="ECO:0000313" key="2">
    <source>
        <dbReference type="EMBL" id="ABJ82557.1"/>
    </source>
</evidence>
<name>Q028J5_SOLUE</name>
<evidence type="ECO:0008006" key="3">
    <source>
        <dbReference type="Google" id="ProtNLM"/>
    </source>
</evidence>
<evidence type="ECO:0000256" key="1">
    <source>
        <dbReference type="SAM" id="Phobius"/>
    </source>
</evidence>
<accession>Q028J5</accession>
<dbReference type="InParanoid" id="Q028J5"/>
<protein>
    <recommendedName>
        <fullName evidence="3">XapX domain protein</fullName>
    </recommendedName>
</protein>
<keyword evidence="1" id="KW-0812">Transmembrane</keyword>
<dbReference type="HOGENOM" id="CLU_3082145_0_0_0"/>
<reference evidence="2" key="1">
    <citation type="submission" date="2006-10" db="EMBL/GenBank/DDBJ databases">
        <title>Complete sequence of Solibacter usitatus Ellin6076.</title>
        <authorList>
            <consortium name="US DOE Joint Genome Institute"/>
            <person name="Copeland A."/>
            <person name="Lucas S."/>
            <person name="Lapidus A."/>
            <person name="Barry K."/>
            <person name="Detter J.C."/>
            <person name="Glavina del Rio T."/>
            <person name="Hammon N."/>
            <person name="Israni S."/>
            <person name="Dalin E."/>
            <person name="Tice H."/>
            <person name="Pitluck S."/>
            <person name="Thompson L.S."/>
            <person name="Brettin T."/>
            <person name="Bruce D."/>
            <person name="Han C."/>
            <person name="Tapia R."/>
            <person name="Gilna P."/>
            <person name="Schmutz J."/>
            <person name="Larimer F."/>
            <person name="Land M."/>
            <person name="Hauser L."/>
            <person name="Kyrpides N."/>
            <person name="Mikhailova N."/>
            <person name="Janssen P.H."/>
            <person name="Kuske C.R."/>
            <person name="Richardson P."/>
        </authorList>
    </citation>
    <scope>NUCLEOTIDE SEQUENCE</scope>
    <source>
        <strain evidence="2">Ellin6076</strain>
    </source>
</reference>
<dbReference type="eggNOG" id="ENOG50302QZ">
    <property type="taxonomic scope" value="Bacteria"/>
</dbReference>
<dbReference type="InterPro" id="IPR020017">
    <property type="entry name" value="XapX_domain"/>
</dbReference>
<proteinExistence type="predicted"/>
<dbReference type="EMBL" id="CP000473">
    <property type="protein sequence ID" value="ABJ82557.1"/>
    <property type="molecule type" value="Genomic_DNA"/>
</dbReference>
<dbReference type="AlphaFoldDB" id="Q028J5"/>
<organism evidence="2">
    <name type="scientific">Solibacter usitatus (strain Ellin6076)</name>
    <dbReference type="NCBI Taxonomy" id="234267"/>
    <lineage>
        <taxon>Bacteria</taxon>
        <taxon>Pseudomonadati</taxon>
        <taxon>Acidobacteriota</taxon>
        <taxon>Terriglobia</taxon>
        <taxon>Bryobacterales</taxon>
        <taxon>Solibacteraceae</taxon>
        <taxon>Candidatus Solibacter</taxon>
    </lineage>
</organism>